<dbReference type="InterPro" id="IPR004031">
    <property type="entry name" value="PMP22/EMP/MP20/Claudin"/>
</dbReference>
<protein>
    <submittedName>
        <fullName evidence="6">Uncharacterized protein</fullName>
    </submittedName>
</protein>
<feature type="transmembrane region" description="Helical" evidence="5">
    <location>
        <begin position="104"/>
        <end position="129"/>
    </location>
</feature>
<evidence type="ECO:0000256" key="3">
    <source>
        <dbReference type="ARBA" id="ARBA00022989"/>
    </source>
</evidence>
<evidence type="ECO:0000256" key="2">
    <source>
        <dbReference type="ARBA" id="ARBA00022692"/>
    </source>
</evidence>
<reference evidence="6" key="1">
    <citation type="journal article" date="2023" name="G3 (Bethesda)">
        <title>A reference genome for the long-term kleptoplast-retaining sea slug Elysia crispata morphotype clarki.</title>
        <authorList>
            <person name="Eastman K.E."/>
            <person name="Pendleton A.L."/>
            <person name="Shaikh M.A."/>
            <person name="Suttiyut T."/>
            <person name="Ogas R."/>
            <person name="Tomko P."/>
            <person name="Gavelis G."/>
            <person name="Widhalm J.R."/>
            <person name="Wisecaver J.H."/>
        </authorList>
    </citation>
    <scope>NUCLEOTIDE SEQUENCE</scope>
    <source>
        <strain evidence="6">ECLA1</strain>
    </source>
</reference>
<proteinExistence type="predicted"/>
<feature type="transmembrane region" description="Helical" evidence="5">
    <location>
        <begin position="43"/>
        <end position="62"/>
    </location>
</feature>
<dbReference type="AlphaFoldDB" id="A0AAE1D9V5"/>
<name>A0AAE1D9V5_9GAST</name>
<evidence type="ECO:0000313" key="7">
    <source>
        <dbReference type="Proteomes" id="UP001283361"/>
    </source>
</evidence>
<comment type="subcellular location">
    <subcellularLocation>
        <location evidence="1">Membrane</location>
        <topology evidence="1">Multi-pass membrane protein</topology>
    </subcellularLocation>
</comment>
<feature type="transmembrane region" description="Helical" evidence="5">
    <location>
        <begin position="136"/>
        <end position="159"/>
    </location>
</feature>
<accession>A0AAE1D9V5</accession>
<gene>
    <name evidence="6" type="ORF">RRG08_016145</name>
</gene>
<dbReference type="GO" id="GO:0016020">
    <property type="term" value="C:membrane"/>
    <property type="evidence" value="ECO:0007669"/>
    <property type="project" value="UniProtKB-SubCell"/>
</dbReference>
<evidence type="ECO:0000256" key="5">
    <source>
        <dbReference type="SAM" id="Phobius"/>
    </source>
</evidence>
<dbReference type="Proteomes" id="UP001283361">
    <property type="component" value="Unassembled WGS sequence"/>
</dbReference>
<organism evidence="6 7">
    <name type="scientific">Elysia crispata</name>
    <name type="common">lettuce slug</name>
    <dbReference type="NCBI Taxonomy" id="231223"/>
    <lineage>
        <taxon>Eukaryota</taxon>
        <taxon>Metazoa</taxon>
        <taxon>Spiralia</taxon>
        <taxon>Lophotrochozoa</taxon>
        <taxon>Mollusca</taxon>
        <taxon>Gastropoda</taxon>
        <taxon>Heterobranchia</taxon>
        <taxon>Euthyneura</taxon>
        <taxon>Panpulmonata</taxon>
        <taxon>Sacoglossa</taxon>
        <taxon>Placobranchoidea</taxon>
        <taxon>Plakobranchidae</taxon>
        <taxon>Elysia</taxon>
    </lineage>
</organism>
<keyword evidence="4 5" id="KW-0472">Membrane</keyword>
<dbReference type="Gene3D" id="1.20.140.150">
    <property type="match status" value="1"/>
</dbReference>
<keyword evidence="3 5" id="KW-1133">Transmembrane helix</keyword>
<dbReference type="EMBL" id="JAWDGP010004851">
    <property type="protein sequence ID" value="KAK3761713.1"/>
    <property type="molecule type" value="Genomic_DNA"/>
</dbReference>
<keyword evidence="2 5" id="KW-0812">Transmembrane</keyword>
<dbReference type="Pfam" id="PF00822">
    <property type="entry name" value="PMP22_Claudin"/>
    <property type="match status" value="1"/>
</dbReference>
<evidence type="ECO:0000256" key="4">
    <source>
        <dbReference type="ARBA" id="ARBA00023136"/>
    </source>
</evidence>
<keyword evidence="7" id="KW-1185">Reference proteome</keyword>
<comment type="caution">
    <text evidence="6">The sequence shown here is derived from an EMBL/GenBank/DDBJ whole genome shotgun (WGS) entry which is preliminary data.</text>
</comment>
<evidence type="ECO:0000256" key="1">
    <source>
        <dbReference type="ARBA" id="ARBA00004141"/>
    </source>
</evidence>
<sequence length="201" mass="22407">MHAKEDLYRQRKGAFPSGKDSHRFTKDKIKTEGKMGVVRDVNIIFFIGLIISFLGFFVHMIGMSTTRWSYRTDPDFEYGVFRYCVGDSCKYYSSSNSDLEACQAMTIMGAISSVITVVLACVHVTLIVFRRYYLALPVAAFISSLIACVTIMMGVIVWVATSHDSYRDVSSDYELGWSFIMSAAGGGLFLVSAALFLLGRD</sequence>
<evidence type="ECO:0000313" key="6">
    <source>
        <dbReference type="EMBL" id="KAK3761713.1"/>
    </source>
</evidence>
<feature type="transmembrane region" description="Helical" evidence="5">
    <location>
        <begin position="179"/>
        <end position="198"/>
    </location>
</feature>